<dbReference type="CDD" id="cd06558">
    <property type="entry name" value="crotonase-like"/>
    <property type="match status" value="1"/>
</dbReference>
<name>A0A6C1TVZ8_9CORY</name>
<dbReference type="GO" id="GO:0003860">
    <property type="term" value="F:3-hydroxyisobutyryl-CoA hydrolase activity"/>
    <property type="evidence" value="ECO:0007669"/>
    <property type="project" value="UniProtKB-EC"/>
</dbReference>
<evidence type="ECO:0000313" key="7">
    <source>
        <dbReference type="Proteomes" id="UP000336646"/>
    </source>
</evidence>
<comment type="caution">
    <text evidence="6">The sequence shown here is derived from an EMBL/GenBank/DDBJ whole genome shotgun (WGS) entry which is preliminary data.</text>
</comment>
<gene>
    <name evidence="6" type="ORF">EKI59_08065</name>
    <name evidence="5" type="ORF">H0H28_08820</name>
</gene>
<dbReference type="RefSeq" id="WP_144317219.1">
    <property type="nucleotide sequence ID" value="NZ_CP038157.1"/>
</dbReference>
<dbReference type="EC" id="3.1.2.4" evidence="2"/>
<keyword evidence="8" id="KW-1185">Reference proteome</keyword>
<dbReference type="PANTHER" id="PTHR43176">
    <property type="entry name" value="3-HYDROXYISOBUTYRYL-COA HYDROLASE-RELATED"/>
    <property type="match status" value="1"/>
</dbReference>
<dbReference type="GeneID" id="74900823"/>
<evidence type="ECO:0000313" key="8">
    <source>
        <dbReference type="Proteomes" id="UP000580709"/>
    </source>
</evidence>
<dbReference type="OrthoDB" id="9790967at2"/>
<reference evidence="6 7" key="1">
    <citation type="submission" date="2018-12" db="EMBL/GenBank/DDBJ databases">
        <title>Corynebacterium sanguinis sp. nov., a clinically-associated and environmental corynebacterium.</title>
        <authorList>
            <person name="Gonzales-Siles L."/>
            <person name="Jaen-Luchoro D."/>
            <person name="Cardew S."/>
            <person name="Inganas E."/>
            <person name="Ohlen M."/>
            <person name="Jensie-Markopolous S."/>
            <person name="Pinyeiro-Iglesias B."/>
            <person name="Molin K."/>
            <person name="Skovbjerg S."/>
            <person name="Svensson-Stadler L."/>
            <person name="Funke G."/>
            <person name="Moore E.R.B."/>
        </authorList>
    </citation>
    <scope>NUCLEOTIDE SEQUENCE [LARGE SCALE GENOMIC DNA]</scope>
    <source>
        <strain evidence="6 7">58734</strain>
    </source>
</reference>
<dbReference type="GO" id="GO:0006574">
    <property type="term" value="P:L-valine catabolic process"/>
    <property type="evidence" value="ECO:0007669"/>
    <property type="project" value="TreeGrafter"/>
</dbReference>
<evidence type="ECO:0000256" key="3">
    <source>
        <dbReference type="ARBA" id="ARBA00022801"/>
    </source>
</evidence>
<dbReference type="EMBL" id="JACEOR010000378">
    <property type="protein sequence ID" value="MBA4505417.1"/>
    <property type="molecule type" value="Genomic_DNA"/>
</dbReference>
<dbReference type="InterPro" id="IPR045004">
    <property type="entry name" value="ECH_dom"/>
</dbReference>
<dbReference type="GO" id="GO:0016853">
    <property type="term" value="F:isomerase activity"/>
    <property type="evidence" value="ECO:0007669"/>
    <property type="project" value="UniProtKB-KW"/>
</dbReference>
<dbReference type="Proteomes" id="UP000336646">
    <property type="component" value="Unassembled WGS sequence"/>
</dbReference>
<organism evidence="6 7">
    <name type="scientific">Corynebacterium sanguinis</name>
    <dbReference type="NCBI Taxonomy" id="2594913"/>
    <lineage>
        <taxon>Bacteria</taxon>
        <taxon>Bacillati</taxon>
        <taxon>Actinomycetota</taxon>
        <taxon>Actinomycetes</taxon>
        <taxon>Mycobacteriales</taxon>
        <taxon>Corynebacteriaceae</taxon>
        <taxon>Corynebacterium</taxon>
    </lineage>
</organism>
<dbReference type="NCBIfam" id="NF004127">
    <property type="entry name" value="PRK05617.1"/>
    <property type="match status" value="1"/>
</dbReference>
<feature type="domain" description="Enoyl-CoA hydratase/isomerase" evidence="4">
    <location>
        <begin position="14"/>
        <end position="319"/>
    </location>
</feature>
<evidence type="ECO:0000256" key="2">
    <source>
        <dbReference type="ARBA" id="ARBA00011915"/>
    </source>
</evidence>
<evidence type="ECO:0000313" key="5">
    <source>
        <dbReference type="EMBL" id="MBA4505417.1"/>
    </source>
</evidence>
<accession>A0A6C1TVZ8</accession>
<dbReference type="EMBL" id="RXIR01000016">
    <property type="protein sequence ID" value="TVS27898.1"/>
    <property type="molecule type" value="Genomic_DNA"/>
</dbReference>
<protein>
    <recommendedName>
        <fullName evidence="2">3-hydroxyisobutyryl-CoA hydrolase</fullName>
        <ecNumber evidence="2">3.1.2.4</ecNumber>
    </recommendedName>
</protein>
<evidence type="ECO:0000313" key="6">
    <source>
        <dbReference type="EMBL" id="TVS27898.1"/>
    </source>
</evidence>
<dbReference type="AlphaFoldDB" id="A0A6C1TVZ8"/>
<dbReference type="SUPFAM" id="SSF52096">
    <property type="entry name" value="ClpP/crotonase"/>
    <property type="match status" value="1"/>
</dbReference>
<keyword evidence="3" id="KW-0378">Hydrolase</keyword>
<dbReference type="Gene3D" id="3.90.226.10">
    <property type="entry name" value="2-enoyl-CoA Hydratase, Chain A, domain 1"/>
    <property type="match status" value="1"/>
</dbReference>
<reference evidence="5 8" key="2">
    <citation type="submission" date="2020-07" db="EMBL/GenBank/DDBJ databases">
        <authorList>
            <person name="Khare M."/>
        </authorList>
    </citation>
    <scope>NUCLEOTIDE SEQUENCE [LARGE SCALE GENOMIC DNA]</scope>
    <source>
        <strain evidence="5 8">P8776</strain>
    </source>
</reference>
<dbReference type="InterPro" id="IPR032259">
    <property type="entry name" value="HIBYL-CoA-H"/>
</dbReference>
<dbReference type="Proteomes" id="UP000580709">
    <property type="component" value="Unassembled WGS sequence"/>
</dbReference>
<dbReference type="InterPro" id="IPR029045">
    <property type="entry name" value="ClpP/crotonase-like_dom_sf"/>
</dbReference>
<dbReference type="PANTHER" id="PTHR43176:SF3">
    <property type="entry name" value="3-HYDROXYISOBUTYRYL-COA HYDROLASE, MITOCHONDRIAL"/>
    <property type="match status" value="1"/>
</dbReference>
<evidence type="ECO:0000256" key="1">
    <source>
        <dbReference type="ARBA" id="ARBA00001709"/>
    </source>
</evidence>
<evidence type="ECO:0000259" key="4">
    <source>
        <dbReference type="Pfam" id="PF16113"/>
    </source>
</evidence>
<comment type="catalytic activity">
    <reaction evidence="1">
        <text>3-hydroxy-2-methylpropanoyl-CoA + H2O = 3-hydroxy-2-methylpropanoate + CoA + H(+)</text>
        <dbReference type="Rhea" id="RHEA:20888"/>
        <dbReference type="ChEBI" id="CHEBI:11805"/>
        <dbReference type="ChEBI" id="CHEBI:15377"/>
        <dbReference type="ChEBI" id="CHEBI:15378"/>
        <dbReference type="ChEBI" id="CHEBI:57287"/>
        <dbReference type="ChEBI" id="CHEBI:57340"/>
        <dbReference type="EC" id="3.1.2.4"/>
    </reaction>
</comment>
<proteinExistence type="predicted"/>
<keyword evidence="6" id="KW-0413">Isomerase</keyword>
<dbReference type="Pfam" id="PF16113">
    <property type="entry name" value="ECH_2"/>
    <property type="match status" value="1"/>
</dbReference>
<sequence length="332" mass="35464">MNQPVKTSVLHHTGVITLDRPKALNSLNHEMVGLIAAALDQWRDDASIEQVIIHSSGKHFCAGGDVRAAREGVVEGRAEEVDSYFADEYEMNLAIANYPKPYIALVNGVIMGGGLGVSAHGSHLVVTEDAFASMPEMNIGFITDVGMSHRLQNLPKRPSAALGTFLALTGYRLSADDMLATGLATHKVASLDGLVERIAAEGLGVLDEVSLPAGDSELARWFDAVEGVFVGSWPEISQRLDSAPPELAQLVEKLTAQASPSALVAASELMAANSSLDLAQSLENERALAAVMCREPDFAEGVRAVLLDKTNDADFAEPREPELYRNALRHVG</sequence>